<evidence type="ECO:0000313" key="7">
    <source>
        <dbReference type="RefSeq" id="XP_014661625.1"/>
    </source>
</evidence>
<feature type="signal peptide" evidence="4">
    <location>
        <begin position="1"/>
        <end position="16"/>
    </location>
</feature>
<feature type="region of interest" description="Disordered" evidence="2">
    <location>
        <begin position="567"/>
        <end position="589"/>
    </location>
</feature>
<dbReference type="RefSeq" id="XP_014661625.1">
    <property type="nucleotide sequence ID" value="XM_014806139.1"/>
</dbReference>
<evidence type="ECO:0000256" key="1">
    <source>
        <dbReference type="ARBA" id="ARBA00023157"/>
    </source>
</evidence>
<protein>
    <submittedName>
        <fullName evidence="7">Uncharacterized protein LOC106804793</fullName>
    </submittedName>
</protein>
<feature type="transmembrane region" description="Helical" evidence="3">
    <location>
        <begin position="428"/>
        <end position="450"/>
    </location>
</feature>
<evidence type="ECO:0000259" key="5">
    <source>
        <dbReference type="PROSITE" id="PS51034"/>
    </source>
</evidence>
<feature type="domain" description="ZP" evidence="5">
    <location>
        <begin position="66"/>
        <end position="321"/>
    </location>
</feature>
<sequence length="669" mass="72252">MLTWCTILLLPALLRAEAQGGASRPFGNMPAVPNIAPTQVTGTAVLRDFRITDEDQTSGVLDVSTQCDLAREAMFVTIRFRNRFDGFLYPKGYYRTCKMKANNEAVIVLEVSLKGCGTDTFVERSEQGDVVYYANTIVIMHQADEQILSHDDSAYRTLCAYNGAGERTVTSAPYNVKEPRITNGRPGMIRAPACTLKVVPGVEPSVAPVDRTFRLGEMATLVVMLTNNANFDLFASRCFAHDGMNSFTTTLVDENGCPNNEIVFHGGLKKNEVALPGKTTIYANFRVFKFPDVPNVYFECICELCINKCQRSPCGKGVDAARMDSSMKLLTRPLRVDTARESVHVGNAKRKRSTEPADEPLNATSNVTSVNVFNSITVALDEKKPTRMPREMDDHKEVFFDPPSFTETRQVAAASVASAGVCISRMSFAAGLSTMAVLLLLAITLAAVLWSKLCRSRLGFATSFDDSRVDSPFGNLSESMLIAGGTLRSTVKPCSVGSIRSQLFVGDGEYFADCGAALRPAPASLVASRKSATLEHPRKDGATYIAAEQGSLYGGLSGIGCTLPRAGQAGPARHRHASDAGGGGVVRGDELSRSRVGSLRSLHSIGSVRNPALLVQQVRQQSDAAPAQRGEFSRRQMALPVRIATDEATATRCEKRDSGASAEEGRAVR</sequence>
<evidence type="ECO:0000256" key="2">
    <source>
        <dbReference type="SAM" id="MobiDB-lite"/>
    </source>
</evidence>
<keyword evidence="1" id="KW-1015">Disulfide bond</keyword>
<gene>
    <name evidence="7" type="primary">LOC106804793</name>
</gene>
<feature type="chain" id="PRO_5047320004" evidence="4">
    <location>
        <begin position="17"/>
        <end position="669"/>
    </location>
</feature>
<keyword evidence="3" id="KW-0812">Transmembrane</keyword>
<dbReference type="GeneID" id="106804793"/>
<dbReference type="PANTHER" id="PTHR46560">
    <property type="entry name" value="CYPHER, ISOFORM B"/>
    <property type="match status" value="1"/>
</dbReference>
<dbReference type="SMART" id="SM00241">
    <property type="entry name" value="ZP"/>
    <property type="match status" value="1"/>
</dbReference>
<name>A0ABM1DNV4_PRICU</name>
<dbReference type="PANTHER" id="PTHR46560:SF5">
    <property type="entry name" value="CYPHER, ISOFORM B"/>
    <property type="match status" value="1"/>
</dbReference>
<keyword evidence="4" id="KW-0732">Signal</keyword>
<evidence type="ECO:0000256" key="3">
    <source>
        <dbReference type="SAM" id="Phobius"/>
    </source>
</evidence>
<feature type="region of interest" description="Disordered" evidence="2">
    <location>
        <begin position="343"/>
        <end position="362"/>
    </location>
</feature>
<organism evidence="6 7">
    <name type="scientific">Priapulus caudatus</name>
    <name type="common">Priapulid worm</name>
    <dbReference type="NCBI Taxonomy" id="37621"/>
    <lineage>
        <taxon>Eukaryota</taxon>
        <taxon>Metazoa</taxon>
        <taxon>Ecdysozoa</taxon>
        <taxon>Scalidophora</taxon>
        <taxon>Priapulida</taxon>
        <taxon>Priapulimorpha</taxon>
        <taxon>Priapulimorphida</taxon>
        <taxon>Priapulidae</taxon>
        <taxon>Priapulus</taxon>
    </lineage>
</organism>
<dbReference type="Proteomes" id="UP000695022">
    <property type="component" value="Unplaced"/>
</dbReference>
<dbReference type="Gene3D" id="2.60.40.4100">
    <property type="entry name" value="Zona pellucida, ZP-C domain"/>
    <property type="match status" value="1"/>
</dbReference>
<dbReference type="InterPro" id="IPR055355">
    <property type="entry name" value="ZP-C"/>
</dbReference>
<feature type="region of interest" description="Disordered" evidence="2">
    <location>
        <begin position="646"/>
        <end position="669"/>
    </location>
</feature>
<proteinExistence type="predicted"/>
<dbReference type="InterPro" id="IPR001507">
    <property type="entry name" value="ZP_dom"/>
</dbReference>
<dbReference type="Pfam" id="PF00100">
    <property type="entry name" value="Zona_pellucida"/>
    <property type="match status" value="1"/>
</dbReference>
<reference evidence="7" key="1">
    <citation type="submission" date="2025-08" db="UniProtKB">
        <authorList>
            <consortium name="RefSeq"/>
        </authorList>
    </citation>
    <scope>IDENTIFICATION</scope>
</reference>
<accession>A0ABM1DNV4</accession>
<feature type="compositionally biased region" description="Basic and acidic residues" evidence="2">
    <location>
        <begin position="652"/>
        <end position="669"/>
    </location>
</feature>
<dbReference type="PROSITE" id="PS51034">
    <property type="entry name" value="ZP_2"/>
    <property type="match status" value="1"/>
</dbReference>
<keyword evidence="3" id="KW-1133">Transmembrane helix</keyword>
<keyword evidence="3" id="KW-0472">Membrane</keyword>
<keyword evidence="6" id="KW-1185">Reference proteome</keyword>
<dbReference type="InterPro" id="IPR042235">
    <property type="entry name" value="ZP-C_dom"/>
</dbReference>
<evidence type="ECO:0000256" key="4">
    <source>
        <dbReference type="SAM" id="SignalP"/>
    </source>
</evidence>
<evidence type="ECO:0000313" key="6">
    <source>
        <dbReference type="Proteomes" id="UP000695022"/>
    </source>
</evidence>